<reference evidence="1 2" key="1">
    <citation type="submission" date="2023-07" db="EMBL/GenBank/DDBJ databases">
        <title>Genomic Encyclopedia of Type Strains, Phase IV (KMG-IV): sequencing the most valuable type-strain genomes for metagenomic binning, comparative biology and taxonomic classification.</title>
        <authorList>
            <person name="Goeker M."/>
        </authorList>
    </citation>
    <scope>NUCLEOTIDE SEQUENCE [LARGE SCALE GENOMIC DNA]</scope>
    <source>
        <strain evidence="1 2">DSM 100301</strain>
    </source>
</reference>
<proteinExistence type="predicted"/>
<accession>A0ABU0IJX6</accession>
<protein>
    <submittedName>
        <fullName evidence="1">Uncharacterized protein</fullName>
    </submittedName>
</protein>
<comment type="caution">
    <text evidence="1">The sequence shown here is derived from an EMBL/GenBank/DDBJ whole genome shotgun (WGS) entry which is preliminary data.</text>
</comment>
<name>A0ABU0IJX6_9HYPH</name>
<dbReference type="Proteomes" id="UP001235269">
    <property type="component" value="Unassembled WGS sequence"/>
</dbReference>
<dbReference type="RefSeq" id="WP_307159669.1">
    <property type="nucleotide sequence ID" value="NZ_JAUSWH010000015.1"/>
</dbReference>
<evidence type="ECO:0000313" key="1">
    <source>
        <dbReference type="EMBL" id="MDQ0457509.1"/>
    </source>
</evidence>
<keyword evidence="2" id="KW-1185">Reference proteome</keyword>
<evidence type="ECO:0000313" key="2">
    <source>
        <dbReference type="Proteomes" id="UP001235269"/>
    </source>
</evidence>
<organism evidence="1 2">
    <name type="scientific">Rhizobium paknamense</name>
    <dbReference type="NCBI Taxonomy" id="1206817"/>
    <lineage>
        <taxon>Bacteria</taxon>
        <taxon>Pseudomonadati</taxon>
        <taxon>Pseudomonadota</taxon>
        <taxon>Alphaproteobacteria</taxon>
        <taxon>Hyphomicrobiales</taxon>
        <taxon>Rhizobiaceae</taxon>
        <taxon>Rhizobium/Agrobacterium group</taxon>
        <taxon>Rhizobium</taxon>
    </lineage>
</organism>
<dbReference type="EMBL" id="JAUSWH010000015">
    <property type="protein sequence ID" value="MDQ0457509.1"/>
    <property type="molecule type" value="Genomic_DNA"/>
</dbReference>
<gene>
    <name evidence="1" type="ORF">QO005_003867</name>
</gene>
<sequence length="238" mass="26435">MDEQVPQVARFPFREQARKHLKSAEELLCGEGQQLVYACLELRLAIEAIVYETLQAYEKNLSPDVAEAHQHWQPNKVLELLSAHDRLVDTSLRVQVREVGENGAPVGGPPLFDGIDRRLTVNWVEKAHRSHGSFLHQRTVSQLKKGKSIDETKLRTEANRIHIRLKEVLGSEVYGIQFAGGLPICCETCGSDLAATMASLILDGVADVKCATCNVSRLVELDKTTGELRYVHKITATG</sequence>